<dbReference type="InterPro" id="IPR039799">
    <property type="entry name" value="ALR/ERV"/>
</dbReference>
<keyword evidence="2 6" id="KW-0285">Flavoprotein</keyword>
<name>A0A7S4LNX3_9EUGL</name>
<accession>A0A7S4LNX3</accession>
<proteinExistence type="predicted"/>
<gene>
    <name evidence="8" type="ORF">EGYM00163_LOCUS51533</name>
</gene>
<dbReference type="PANTHER" id="PTHR12645:SF0">
    <property type="entry name" value="FAD-LINKED SULFHYDRYL OXIDASE ALR"/>
    <property type="match status" value="1"/>
</dbReference>
<feature type="domain" description="ERV/ALR sulfhydryl oxidase" evidence="7">
    <location>
        <begin position="7"/>
        <end position="109"/>
    </location>
</feature>
<dbReference type="PANTHER" id="PTHR12645">
    <property type="entry name" value="ALR/ERV"/>
    <property type="match status" value="1"/>
</dbReference>
<sequence length="142" mass="16417">MSDDHVERVSPESLGRAGWTILHGFAAAYPRQPDAEQRKEMETFLTSWSNLYPCKHCAAHMRDCMEDDPPRLQSRDELSIWMCELHNKVNDLLDKPLFDCSLGAIMDRWTPGGRRKPRANRAKLHDNLDCETTFCPEERRSG</sequence>
<dbReference type="GO" id="GO:0005739">
    <property type="term" value="C:mitochondrion"/>
    <property type="evidence" value="ECO:0007669"/>
    <property type="project" value="TreeGrafter"/>
</dbReference>
<dbReference type="InterPro" id="IPR036774">
    <property type="entry name" value="ERV/ALR_sulphydryl_oxid_sf"/>
</dbReference>
<dbReference type="PROSITE" id="PS51324">
    <property type="entry name" value="ERV_ALR"/>
    <property type="match status" value="1"/>
</dbReference>
<evidence type="ECO:0000256" key="6">
    <source>
        <dbReference type="RuleBase" id="RU371123"/>
    </source>
</evidence>
<evidence type="ECO:0000256" key="4">
    <source>
        <dbReference type="ARBA" id="ARBA00023002"/>
    </source>
</evidence>
<dbReference type="SUPFAM" id="SSF69000">
    <property type="entry name" value="FAD-dependent thiol oxidase"/>
    <property type="match status" value="1"/>
</dbReference>
<evidence type="ECO:0000256" key="3">
    <source>
        <dbReference type="ARBA" id="ARBA00022827"/>
    </source>
</evidence>
<dbReference type="AlphaFoldDB" id="A0A7S4LNX3"/>
<evidence type="ECO:0000256" key="5">
    <source>
        <dbReference type="ARBA" id="ARBA00023157"/>
    </source>
</evidence>
<dbReference type="InterPro" id="IPR017905">
    <property type="entry name" value="ERV/ALR_sulphydryl_oxidase"/>
</dbReference>
<dbReference type="Gene3D" id="1.20.120.310">
    <property type="entry name" value="ERV/ALR sulfhydryl oxidase domain"/>
    <property type="match status" value="1"/>
</dbReference>
<comment type="cofactor">
    <cofactor evidence="1 6">
        <name>FAD</name>
        <dbReference type="ChEBI" id="CHEBI:57692"/>
    </cofactor>
</comment>
<organism evidence="8">
    <name type="scientific">Eutreptiella gymnastica</name>
    <dbReference type="NCBI Taxonomy" id="73025"/>
    <lineage>
        <taxon>Eukaryota</taxon>
        <taxon>Discoba</taxon>
        <taxon>Euglenozoa</taxon>
        <taxon>Euglenida</taxon>
        <taxon>Spirocuta</taxon>
        <taxon>Euglenophyceae</taxon>
        <taxon>Eutreptiales</taxon>
        <taxon>Eutreptiaceae</taxon>
        <taxon>Eutreptiella</taxon>
    </lineage>
</organism>
<dbReference type="GO" id="GO:0050660">
    <property type="term" value="F:flavin adenine dinucleotide binding"/>
    <property type="evidence" value="ECO:0007669"/>
    <property type="project" value="TreeGrafter"/>
</dbReference>
<dbReference type="EC" id="1.8.3.2" evidence="6"/>
<keyword evidence="5" id="KW-1015">Disulfide bond</keyword>
<evidence type="ECO:0000256" key="1">
    <source>
        <dbReference type="ARBA" id="ARBA00001974"/>
    </source>
</evidence>
<dbReference type="GO" id="GO:0016971">
    <property type="term" value="F:flavin-dependent sulfhydryl oxidase activity"/>
    <property type="evidence" value="ECO:0007669"/>
    <property type="project" value="InterPro"/>
</dbReference>
<protein>
    <recommendedName>
        <fullName evidence="6">Sulfhydryl oxidase</fullName>
        <ecNumber evidence="6">1.8.3.2</ecNumber>
    </recommendedName>
</protein>
<evidence type="ECO:0000256" key="2">
    <source>
        <dbReference type="ARBA" id="ARBA00022630"/>
    </source>
</evidence>
<keyword evidence="4 6" id="KW-0560">Oxidoreductase</keyword>
<comment type="catalytic activity">
    <reaction evidence="6">
        <text>2 R'C(R)SH + O2 = R'C(R)S-S(R)CR' + H2O2</text>
        <dbReference type="Rhea" id="RHEA:17357"/>
        <dbReference type="ChEBI" id="CHEBI:15379"/>
        <dbReference type="ChEBI" id="CHEBI:16240"/>
        <dbReference type="ChEBI" id="CHEBI:16520"/>
        <dbReference type="ChEBI" id="CHEBI:17412"/>
        <dbReference type="EC" id="1.8.3.2"/>
    </reaction>
</comment>
<dbReference type="Pfam" id="PF04777">
    <property type="entry name" value="Evr1_Alr"/>
    <property type="match status" value="1"/>
</dbReference>
<evidence type="ECO:0000313" key="8">
    <source>
        <dbReference type="EMBL" id="CAE0840930.1"/>
    </source>
</evidence>
<reference evidence="8" key="1">
    <citation type="submission" date="2021-01" db="EMBL/GenBank/DDBJ databases">
        <authorList>
            <person name="Corre E."/>
            <person name="Pelletier E."/>
            <person name="Niang G."/>
            <person name="Scheremetjew M."/>
            <person name="Finn R."/>
            <person name="Kale V."/>
            <person name="Holt S."/>
            <person name="Cochrane G."/>
            <person name="Meng A."/>
            <person name="Brown T."/>
            <person name="Cohen L."/>
        </authorList>
    </citation>
    <scope>NUCLEOTIDE SEQUENCE</scope>
    <source>
        <strain evidence="8">CCMP1594</strain>
    </source>
</reference>
<dbReference type="EMBL" id="HBJA01149758">
    <property type="protein sequence ID" value="CAE0840930.1"/>
    <property type="molecule type" value="Transcribed_RNA"/>
</dbReference>
<evidence type="ECO:0000259" key="7">
    <source>
        <dbReference type="PROSITE" id="PS51324"/>
    </source>
</evidence>
<keyword evidence="3 6" id="KW-0274">FAD</keyword>